<accession>E8UYU5</accession>
<feature type="domain" description="AB hydrolase-1" evidence="1">
    <location>
        <begin position="22"/>
        <end position="144"/>
    </location>
</feature>
<dbReference type="EMBL" id="CP002467">
    <property type="protein sequence ID" value="ADV84311.1"/>
    <property type="molecule type" value="Genomic_DNA"/>
</dbReference>
<dbReference type="Pfam" id="PF00561">
    <property type="entry name" value="Abhydrolase_1"/>
    <property type="match status" value="1"/>
</dbReference>
<dbReference type="KEGG" id="tsa:AciPR4_3558"/>
<name>E8UYU5_TERSS</name>
<keyword evidence="2" id="KW-0378">Hydrolase</keyword>
<dbReference type="eggNOG" id="COG0596">
    <property type="taxonomic scope" value="Bacteria"/>
</dbReference>
<dbReference type="STRING" id="401053.AciPR4_3558"/>
<dbReference type="Proteomes" id="UP000006844">
    <property type="component" value="Chromosome"/>
</dbReference>
<dbReference type="GO" id="GO:0016787">
    <property type="term" value="F:hydrolase activity"/>
    <property type="evidence" value="ECO:0007669"/>
    <property type="project" value="UniProtKB-KW"/>
</dbReference>
<evidence type="ECO:0000313" key="2">
    <source>
        <dbReference type="EMBL" id="ADV84311.1"/>
    </source>
</evidence>
<evidence type="ECO:0000259" key="1">
    <source>
        <dbReference type="Pfam" id="PF00561"/>
    </source>
</evidence>
<organism evidence="2 3">
    <name type="scientific">Terriglobus saanensis (strain ATCC BAA-1853 / DSM 23119 / SP1PR4)</name>
    <dbReference type="NCBI Taxonomy" id="401053"/>
    <lineage>
        <taxon>Bacteria</taxon>
        <taxon>Pseudomonadati</taxon>
        <taxon>Acidobacteriota</taxon>
        <taxon>Terriglobia</taxon>
        <taxon>Terriglobales</taxon>
        <taxon>Acidobacteriaceae</taxon>
        <taxon>Terriglobus</taxon>
    </lineage>
</organism>
<dbReference type="AlphaFoldDB" id="E8UYU5"/>
<protein>
    <submittedName>
        <fullName evidence="2">Alpha/beta hydrolase fold protein</fullName>
    </submittedName>
</protein>
<keyword evidence="3" id="KW-1185">Reference proteome</keyword>
<reference evidence="2 3" key="1">
    <citation type="journal article" date="2012" name="Stand. Genomic Sci.">
        <title>Complete genome sequence of Terriglobus saanensis type strain SP1PR4(T), an Acidobacteria from tundra soil.</title>
        <authorList>
            <person name="Rawat S.R."/>
            <person name="Mannisto M.K."/>
            <person name="Starovoytov V."/>
            <person name="Goodwin L."/>
            <person name="Nolan M."/>
            <person name="Hauser L."/>
            <person name="Land M."/>
            <person name="Davenport K.W."/>
            <person name="Woyke T."/>
            <person name="Haggblom M.M."/>
        </authorList>
    </citation>
    <scope>NUCLEOTIDE SEQUENCE</scope>
    <source>
        <strain evidence="3">ATCC BAA-1853 / DSM 23119 / SP1PR4</strain>
    </source>
</reference>
<gene>
    <name evidence="2" type="ordered locus">AciPR4_3558</name>
</gene>
<sequence>MMKFLKKENLSLAYTDTQTSLPAVLLIHGCGCDHTHFAPLAELLSPYHRVVNVDLRGHGESDAPHNEYTMASLADDLAWLCGELRLEKPVAIGHSMGGNVGLELSARHPDLLRALVMVDSVVVPSQPVREALAPLDEVLQKPDYLSAFRQLLSGLCLPTDKRSFEVIASVKVPQHVVISTIKNHATQYDASSVAAACLTPIAYIGAAVPLADLDRFRTLTPQLVTAHVLGSVHFIPLEVPDQLNAMISRFLANLN</sequence>
<dbReference type="HOGENOM" id="CLU_020336_50_4_0"/>
<dbReference type="InterPro" id="IPR050266">
    <property type="entry name" value="AB_hydrolase_sf"/>
</dbReference>
<dbReference type="Gene3D" id="3.40.50.1820">
    <property type="entry name" value="alpha/beta hydrolase"/>
    <property type="match status" value="1"/>
</dbReference>
<dbReference type="PRINTS" id="PR00111">
    <property type="entry name" value="ABHYDROLASE"/>
</dbReference>
<proteinExistence type="predicted"/>
<dbReference type="SUPFAM" id="SSF53474">
    <property type="entry name" value="alpha/beta-Hydrolases"/>
    <property type="match status" value="1"/>
</dbReference>
<dbReference type="InterPro" id="IPR029058">
    <property type="entry name" value="AB_hydrolase_fold"/>
</dbReference>
<dbReference type="InterPro" id="IPR000073">
    <property type="entry name" value="AB_hydrolase_1"/>
</dbReference>
<evidence type="ECO:0000313" key="3">
    <source>
        <dbReference type="Proteomes" id="UP000006844"/>
    </source>
</evidence>
<dbReference type="PANTHER" id="PTHR43798">
    <property type="entry name" value="MONOACYLGLYCEROL LIPASE"/>
    <property type="match status" value="1"/>
</dbReference>